<sequence length="237" mass="27558">MVTADALTHKSTDELKQELIDRVGDRDGEALGKKVAFAKTELMPWFDELSRRNPFPNAIDQIDLVVGVWSPVWSTIPFQDIFPGRIYEQSYQIFQANGYYANMARYAPGKLPLLKRLIEKLVAYDFMILQKFEVRSDQWFIQNIGIQQGFRLNFSPLSIEKAQAWFESAVQKQLAKGEANTTPDFQKLDQSTAKKYEKIFQARPQLKHLYIDRDFRLVKTQREAKQRPSYTIAVRKA</sequence>
<proteinExistence type="predicted"/>
<name>A0A951UDK2_9CYAN</name>
<accession>A0A951UDK2</accession>
<reference evidence="1" key="2">
    <citation type="journal article" date="2022" name="Microbiol. Resour. Announc.">
        <title>Metagenome Sequencing to Explore Phylogenomics of Terrestrial Cyanobacteria.</title>
        <authorList>
            <person name="Ward R.D."/>
            <person name="Stajich J.E."/>
            <person name="Johansen J.R."/>
            <person name="Huntemann M."/>
            <person name="Clum A."/>
            <person name="Foster B."/>
            <person name="Foster B."/>
            <person name="Roux S."/>
            <person name="Palaniappan K."/>
            <person name="Varghese N."/>
            <person name="Mukherjee S."/>
            <person name="Reddy T.B.K."/>
            <person name="Daum C."/>
            <person name="Copeland A."/>
            <person name="Chen I.A."/>
            <person name="Ivanova N.N."/>
            <person name="Kyrpides N.C."/>
            <person name="Shapiro N."/>
            <person name="Eloe-Fadrosh E.A."/>
            <person name="Pietrasiak N."/>
        </authorList>
    </citation>
    <scope>NUCLEOTIDE SEQUENCE</scope>
    <source>
        <strain evidence="1">CPER-KK1</strain>
    </source>
</reference>
<comment type="caution">
    <text evidence="1">The sequence shown here is derived from an EMBL/GenBank/DDBJ whole genome shotgun (WGS) entry which is preliminary data.</text>
</comment>
<evidence type="ECO:0000313" key="2">
    <source>
        <dbReference type="Proteomes" id="UP000753908"/>
    </source>
</evidence>
<evidence type="ECO:0000313" key="1">
    <source>
        <dbReference type="EMBL" id="MBW4549405.1"/>
    </source>
</evidence>
<reference evidence="1" key="1">
    <citation type="submission" date="2021-05" db="EMBL/GenBank/DDBJ databases">
        <authorList>
            <person name="Pietrasiak N."/>
            <person name="Ward R."/>
            <person name="Stajich J.E."/>
            <person name="Kurbessoian T."/>
        </authorList>
    </citation>
    <scope>NUCLEOTIDE SEQUENCE</scope>
    <source>
        <strain evidence="1">CPER-KK1</strain>
    </source>
</reference>
<dbReference type="AlphaFoldDB" id="A0A951UDK2"/>
<dbReference type="EMBL" id="JAHHIF010000096">
    <property type="protein sequence ID" value="MBW4549405.1"/>
    <property type="molecule type" value="Genomic_DNA"/>
</dbReference>
<organism evidence="1 2">
    <name type="scientific">Symplocastrum torsivum CPER-KK1</name>
    <dbReference type="NCBI Taxonomy" id="450513"/>
    <lineage>
        <taxon>Bacteria</taxon>
        <taxon>Bacillati</taxon>
        <taxon>Cyanobacteriota</taxon>
        <taxon>Cyanophyceae</taxon>
        <taxon>Oscillatoriophycideae</taxon>
        <taxon>Oscillatoriales</taxon>
        <taxon>Microcoleaceae</taxon>
        <taxon>Symplocastrum</taxon>
    </lineage>
</organism>
<gene>
    <name evidence="1" type="ORF">KME25_34120</name>
</gene>
<dbReference type="Proteomes" id="UP000753908">
    <property type="component" value="Unassembled WGS sequence"/>
</dbReference>
<protein>
    <submittedName>
        <fullName evidence="1">Uncharacterized protein</fullName>
    </submittedName>
</protein>